<reference evidence="1" key="4">
    <citation type="submission" date="2025-09" db="UniProtKB">
        <authorList>
            <consortium name="Ensembl"/>
        </authorList>
    </citation>
    <scope>IDENTIFICATION</scope>
</reference>
<dbReference type="RefSeq" id="XP_022542665.1">
    <property type="nucleotide sequence ID" value="XM_022686944.2"/>
</dbReference>
<dbReference type="KEGG" id="amex:107197338"/>
<proteinExistence type="predicted"/>
<dbReference type="PANTHER" id="PTHR31025">
    <property type="entry name" value="SI:CH211-196P9.1-RELATED"/>
    <property type="match status" value="1"/>
</dbReference>
<protein>
    <submittedName>
        <fullName evidence="1">Uncharacterized LOC107197338</fullName>
    </submittedName>
</protein>
<accession>A0A3B1K415</accession>
<dbReference type="PANTHER" id="PTHR31025:SF27">
    <property type="entry name" value="SI:CH211-193K19.2-RELATED"/>
    <property type="match status" value="1"/>
</dbReference>
<sequence length="517" mass="58154">MVLTLRVVISSSVARRVQLPQVPESVDHLIDSLREKLQLQGDFSLQFEDPDFGNALCLLSDISELPQERAILHIHRSASHDELDTHSLGSISSLSTASQSSSSSSTAACSSSYLRSRSEWPSPFPIPSLSYDVELKLRKGNETYEKTRKGIDVTRDIKMEILDKIAQAVFDIKAYPDGDEIESIASALVLKYPCLKEPGGGKGFEGWLLSIKDKLNNYRAKLRKAGCTEVSVNKKRKADENQRYTLKRAKRGEVNHIPEHPSNHDETSLEEQRILLVAETKKSRKDMGVIKEKMAVTFSLRRREVVEDQPMVVQIQERWPALFLEEQICEEFFRVTNKDLLETFRAAMDKYTTKLLRLYRARKGAFGHEMEDLLRNLDEKTSDIVAHRKSAVLEGLPLFLREDPTKLFKKCLDTDPEDVQTKGVSVGVLVVLEDSVSAAGSSANVQNIAIVLEEAIVLDGICDTPTGLAYLFGLFYALNLSYPKELKYTLDAIQNVFMELGSGCTQRVRSLKNKLLL</sequence>
<dbReference type="Proteomes" id="UP000018467">
    <property type="component" value="Unassembled WGS sequence"/>
</dbReference>
<keyword evidence="2" id="KW-1185">Reference proteome</keyword>
<dbReference type="AlphaFoldDB" id="A0A3B1K415"/>
<organism evidence="1 2">
    <name type="scientific">Astyanax mexicanus</name>
    <name type="common">Blind cave fish</name>
    <name type="synonym">Astyanax fasciatus mexicanus</name>
    <dbReference type="NCBI Taxonomy" id="7994"/>
    <lineage>
        <taxon>Eukaryota</taxon>
        <taxon>Metazoa</taxon>
        <taxon>Chordata</taxon>
        <taxon>Craniata</taxon>
        <taxon>Vertebrata</taxon>
        <taxon>Euteleostomi</taxon>
        <taxon>Actinopterygii</taxon>
        <taxon>Neopterygii</taxon>
        <taxon>Teleostei</taxon>
        <taxon>Ostariophysi</taxon>
        <taxon>Characiformes</taxon>
        <taxon>Characoidei</taxon>
        <taxon>Acestrorhamphidae</taxon>
        <taxon>Acestrorhamphinae</taxon>
        <taxon>Astyanax</taxon>
    </lineage>
</organism>
<reference evidence="2" key="2">
    <citation type="journal article" date="2014" name="Nat. Commun.">
        <title>The cavefish genome reveals candidate genes for eye loss.</title>
        <authorList>
            <person name="McGaugh S.E."/>
            <person name="Gross J.B."/>
            <person name="Aken B."/>
            <person name="Blin M."/>
            <person name="Borowsky R."/>
            <person name="Chalopin D."/>
            <person name="Hinaux H."/>
            <person name="Jeffery W.R."/>
            <person name="Keene A."/>
            <person name="Ma L."/>
            <person name="Minx P."/>
            <person name="Murphy D."/>
            <person name="O'Quin K.E."/>
            <person name="Retaux S."/>
            <person name="Rohner N."/>
            <person name="Searle S.M."/>
            <person name="Stahl B.A."/>
            <person name="Tabin C."/>
            <person name="Volff J.N."/>
            <person name="Yoshizawa M."/>
            <person name="Warren W.C."/>
        </authorList>
    </citation>
    <scope>NUCLEOTIDE SEQUENCE [LARGE SCALE GENOMIC DNA]</scope>
    <source>
        <strain evidence="2">female</strain>
    </source>
</reference>
<evidence type="ECO:0000313" key="1">
    <source>
        <dbReference type="Ensembl" id="ENSAMXP00000048379.1"/>
    </source>
</evidence>
<dbReference type="Ensembl" id="ENSAMXT00000050141.1">
    <property type="protein sequence ID" value="ENSAMXP00000048379.1"/>
    <property type="gene ID" value="ENSAMXG00000029538.1"/>
</dbReference>
<dbReference type="Bgee" id="ENSAMXG00000029538">
    <property type="expression patterns" value="Expressed in liver and 13 other cell types or tissues"/>
</dbReference>
<evidence type="ECO:0000313" key="2">
    <source>
        <dbReference type="Proteomes" id="UP000018467"/>
    </source>
</evidence>
<reference evidence="1" key="3">
    <citation type="submission" date="2025-08" db="UniProtKB">
        <authorList>
            <consortium name="Ensembl"/>
        </authorList>
    </citation>
    <scope>IDENTIFICATION</scope>
</reference>
<reference evidence="2" key="1">
    <citation type="submission" date="2013-03" db="EMBL/GenBank/DDBJ databases">
        <authorList>
            <person name="Jeffery W."/>
            <person name="Warren W."/>
            <person name="Wilson R.K."/>
        </authorList>
    </citation>
    <scope>NUCLEOTIDE SEQUENCE</scope>
    <source>
        <strain evidence="2">female</strain>
    </source>
</reference>
<name>A0A3B1K415_ASTMX</name>
<dbReference type="GeneID" id="107197338"/>
<dbReference type="GeneTree" id="ENSGT00950000182912"/>
<dbReference type="InParanoid" id="A0A3B1K415"/>